<feature type="compositionally biased region" description="Low complexity" evidence="1">
    <location>
        <begin position="375"/>
        <end position="389"/>
    </location>
</feature>
<gene>
    <name evidence="2" type="ORF">M436DRAFT_82627</name>
</gene>
<proteinExistence type="predicted"/>
<sequence length="1041" mass="115301">MPYIIPHVRNLEDCPPRMLIGHRLLPETHPLRRFEEHKRLVYARDYAYMCLVGFVPPKEKGGRRPERKLRRAPLPPGSHDRKVLRKSLPLDHPATPSGTGPSTPRSPRHCFRRNPADTPIDQFKKTVGPVLKESPDATWKRVFGRTPPRRALRSIPEPIDINNIRMFPHPSNEDNLVLVPLGSENAVPTVRGIIEEYYEEQEYEQTPQTSTKQKRTPVYLSPEMAQLTAEAIRRKSNMHRTAGSSSARLPPKAQQLLGSPRPPNVNNKVEQSPLHFKGNSTNPLRLSASSRVASLFTPTKARKSSTSSLANNKVVKRTSSSSQYTTFFHKHTATSSSSSPLKHSSTLPPVSTRNRMSAQQSPTKQATAGAHFNESNSESSKSPVKSTASSKKEESSIKRALSNALTPKRMREDVPPPPPKKDTPPAADDKPARLSANIVDVRGASDAYSGNGFAATNEDTEHETPTNNSRETITVAFGDGCSPIKEVKSRVVKMTHASHSPFVGQKAVFEADPKVVKEIQEEFESPAMAPALFRSSQVGKMSPSSAEKAKTPRYIAGGLLEGGLLPATTYQPPPKISKNIDPKADVYSPSMYSVATGHDVFNTSTYGVAAQESFATPVVPANSPVNTGEQTNGALPHGHVQPVQYISAVHDNDYIYRPEDHVFDRHRGETPVLSQDFASAGTQQKQVSPADGPVNIDTPANKISDYGNLQYDAYEHPSAKPRPLRRVSGYSSSRSSSGRSLRDAYHEAGGLGIELSEKSNIYALDNGTTLGVDGDNNFERRRDMVNMRSPDFYLKQSGFNERRKSKEHKHHSHPVESRKYVDSALPAYHEKEMQHLIDILDAKIERVTAVQTRNEGLLTSIHMSVAHVLAEQRKLRETMDAIVANHQAVRDTLEIIVADTHDIATESRRIHQSIADMAEHGVDNEKLDLLVDKVVERLHPTIVWAMEKGDHNTERVLTRLDQGKDRHHRKTHDHAAGQTSNNGYTSPTNGVHYAPNNHLHFTPSANGPFAAHNHEFFNPPGGTQFRGRNGTSKYSEDPSQR</sequence>
<dbReference type="Proteomes" id="UP000027730">
    <property type="component" value="Unassembled WGS sequence"/>
</dbReference>
<dbReference type="AlphaFoldDB" id="A0A074WHL1"/>
<evidence type="ECO:0000313" key="2">
    <source>
        <dbReference type="EMBL" id="KEQ72523.1"/>
    </source>
</evidence>
<feature type="region of interest" description="Disordered" evidence="1">
    <location>
        <begin position="799"/>
        <end position="818"/>
    </location>
</feature>
<feature type="compositionally biased region" description="Basic residues" evidence="1">
    <location>
        <begin position="803"/>
        <end position="812"/>
    </location>
</feature>
<feature type="region of interest" description="Disordered" evidence="1">
    <location>
        <begin position="297"/>
        <end position="467"/>
    </location>
</feature>
<protein>
    <submittedName>
        <fullName evidence="2">Uncharacterized protein</fullName>
    </submittedName>
</protein>
<feature type="compositionally biased region" description="Polar residues" evidence="1">
    <location>
        <begin position="351"/>
        <end position="366"/>
    </location>
</feature>
<feature type="compositionally biased region" description="Low complexity" evidence="1">
    <location>
        <begin position="95"/>
        <end position="105"/>
    </location>
</feature>
<feature type="compositionally biased region" description="Basic and acidic residues" evidence="1">
    <location>
        <begin position="409"/>
        <end position="432"/>
    </location>
</feature>
<feature type="region of interest" description="Disordered" evidence="1">
    <location>
        <begin position="681"/>
        <end position="741"/>
    </location>
</feature>
<keyword evidence="3" id="KW-1185">Reference proteome</keyword>
<dbReference type="HOGENOM" id="CLU_300339_0_0_1"/>
<feature type="region of interest" description="Disordered" evidence="1">
    <location>
        <begin position="960"/>
        <end position="998"/>
    </location>
</feature>
<feature type="compositionally biased region" description="Low complexity" evidence="1">
    <location>
        <begin position="726"/>
        <end position="739"/>
    </location>
</feature>
<accession>A0A074WHL1</accession>
<feature type="compositionally biased region" description="Low complexity" evidence="1">
    <location>
        <begin position="333"/>
        <end position="349"/>
    </location>
</feature>
<reference evidence="2 3" key="1">
    <citation type="journal article" date="2014" name="BMC Genomics">
        <title>Genome sequencing of four Aureobasidium pullulans varieties: biotechnological potential, stress tolerance, and description of new species.</title>
        <authorList>
            <person name="Gostin Ar C."/>
            <person name="Ohm R.A."/>
            <person name="Kogej T."/>
            <person name="Sonjak S."/>
            <person name="Turk M."/>
            <person name="Zajc J."/>
            <person name="Zalar P."/>
            <person name="Grube M."/>
            <person name="Sun H."/>
            <person name="Han J."/>
            <person name="Sharma A."/>
            <person name="Chiniquy J."/>
            <person name="Ngan C.Y."/>
            <person name="Lipzen A."/>
            <person name="Barry K."/>
            <person name="Grigoriev I.V."/>
            <person name="Gunde-Cimerman N."/>
        </authorList>
    </citation>
    <scope>NUCLEOTIDE SEQUENCE [LARGE SCALE GENOMIC DNA]</scope>
    <source>
        <strain evidence="2 3">CBS 147.97</strain>
    </source>
</reference>
<feature type="compositionally biased region" description="Polar residues" evidence="1">
    <location>
        <begin position="304"/>
        <end position="324"/>
    </location>
</feature>
<feature type="region of interest" description="Disordered" evidence="1">
    <location>
        <begin position="57"/>
        <end position="122"/>
    </location>
</feature>
<feature type="compositionally biased region" description="Polar residues" evidence="1">
    <location>
        <begin position="977"/>
        <end position="989"/>
    </location>
</feature>
<dbReference type="EMBL" id="KL584711">
    <property type="protein sequence ID" value="KEQ72523.1"/>
    <property type="molecule type" value="Genomic_DNA"/>
</dbReference>
<evidence type="ECO:0000256" key="1">
    <source>
        <dbReference type="SAM" id="MobiDB-lite"/>
    </source>
</evidence>
<organism evidence="2 3">
    <name type="scientific">Aureobasidium namibiae CBS 147.97</name>
    <dbReference type="NCBI Taxonomy" id="1043004"/>
    <lineage>
        <taxon>Eukaryota</taxon>
        <taxon>Fungi</taxon>
        <taxon>Dikarya</taxon>
        <taxon>Ascomycota</taxon>
        <taxon>Pezizomycotina</taxon>
        <taxon>Dothideomycetes</taxon>
        <taxon>Dothideomycetidae</taxon>
        <taxon>Dothideales</taxon>
        <taxon>Saccotheciaceae</taxon>
        <taxon>Aureobasidium</taxon>
    </lineage>
</organism>
<dbReference type="GeneID" id="25417025"/>
<evidence type="ECO:0000313" key="3">
    <source>
        <dbReference type="Proteomes" id="UP000027730"/>
    </source>
</evidence>
<feature type="region of interest" description="Disordered" evidence="1">
    <location>
        <begin position="236"/>
        <end position="285"/>
    </location>
</feature>
<name>A0A074WHL1_9PEZI</name>
<dbReference type="OrthoDB" id="3909341at2759"/>
<dbReference type="RefSeq" id="XP_013426838.1">
    <property type="nucleotide sequence ID" value="XM_013571384.1"/>
</dbReference>
<feature type="region of interest" description="Disordered" evidence="1">
    <location>
        <begin position="1010"/>
        <end position="1041"/>
    </location>
</feature>